<organism evidence="3 4">
    <name type="scientific">Sulfitobacter indolifex HEL-45</name>
    <dbReference type="NCBI Taxonomy" id="391624"/>
    <lineage>
        <taxon>Bacteria</taxon>
        <taxon>Pseudomonadati</taxon>
        <taxon>Pseudomonadota</taxon>
        <taxon>Alphaproteobacteria</taxon>
        <taxon>Rhodobacterales</taxon>
        <taxon>Roseobacteraceae</taxon>
        <taxon>Sulfitobacter</taxon>
    </lineage>
</organism>
<keyword evidence="1" id="KW-0472">Membrane</keyword>
<name>A0ABM9X536_9RHOB</name>
<gene>
    <name evidence="3" type="ORF">OIHEL45_12680</name>
</gene>
<accession>A0ABM9X536</accession>
<feature type="chain" id="PRO_5045664933" description="HupE/UreJ family protein" evidence="2">
    <location>
        <begin position="33"/>
        <end position="381"/>
    </location>
</feature>
<dbReference type="Pfam" id="PF13795">
    <property type="entry name" value="HupE_UreJ_2"/>
    <property type="match status" value="1"/>
</dbReference>
<keyword evidence="1" id="KW-0812">Transmembrane</keyword>
<dbReference type="RefSeq" id="WP_007119551.1">
    <property type="nucleotide sequence ID" value="NZ_ABID01000003.1"/>
</dbReference>
<keyword evidence="2" id="KW-0732">Signal</keyword>
<feature type="transmembrane region" description="Helical" evidence="1">
    <location>
        <begin position="358"/>
        <end position="376"/>
    </location>
</feature>
<feature type="transmembrane region" description="Helical" evidence="1">
    <location>
        <begin position="323"/>
        <end position="346"/>
    </location>
</feature>
<dbReference type="InterPro" id="IPR032809">
    <property type="entry name" value="Put_HupE_UreJ"/>
</dbReference>
<reference evidence="3 4" key="1">
    <citation type="submission" date="2007-11" db="EMBL/GenBank/DDBJ databases">
        <authorList>
            <person name="Wagner-Dobler I."/>
            <person name="Ferriera S."/>
            <person name="Johnson J."/>
            <person name="Kravitz S."/>
            <person name="Beeson K."/>
            <person name="Sutton G."/>
            <person name="Rogers Y.-H."/>
            <person name="Friedman R."/>
            <person name="Frazier M."/>
            <person name="Venter J.C."/>
        </authorList>
    </citation>
    <scope>NUCLEOTIDE SEQUENCE [LARGE SCALE GENOMIC DNA]</scope>
    <source>
        <strain evidence="3 4">HEL-45</strain>
    </source>
</reference>
<comment type="caution">
    <text evidence="3">The sequence shown here is derived from an EMBL/GenBank/DDBJ whole genome shotgun (WGS) entry which is preliminary data.</text>
</comment>
<feature type="transmembrane region" description="Helical" evidence="1">
    <location>
        <begin position="265"/>
        <end position="283"/>
    </location>
</feature>
<evidence type="ECO:0000313" key="4">
    <source>
        <dbReference type="Proteomes" id="UP000003257"/>
    </source>
</evidence>
<keyword evidence="1" id="KW-1133">Transmembrane helix</keyword>
<keyword evidence="4" id="KW-1185">Reference proteome</keyword>
<sequence>MKSTFFWLRSKLALLWLLSSAILFSLVAAAQAHEVKPTIADLTITEGRAVLELQINFEALLAGIDLDSIEDTDNAENAGDYDALRSLPAERIAARVPELLPDWNSLPLLSVDGEAVALESVSVDVPDGIDAELPRDSIWRLEAELPDGSARVQITWPEGAGALVLRQQGVEEPYTGYLAGGEASPEIVLSGGDAQSGLQAFVSYIPVGFDHILPKGLDHILFVLGLFFLSSHLRPLIWQVSAFTLAHTVTLALGAMGWVNVPGAIVEPLIAASITYVAVENIFHSGLNRWRPLVIFGFGLLHGLGFASVLGDFGLPAGQFVPALIGFNIGVELGQLAVIAIAFVLVGWAMKRDWYRRAIAVPASCVIAAVGAYWFVERVFL</sequence>
<feature type="transmembrane region" description="Helical" evidence="1">
    <location>
        <begin position="290"/>
        <end position="311"/>
    </location>
</feature>
<evidence type="ECO:0000256" key="1">
    <source>
        <dbReference type="SAM" id="Phobius"/>
    </source>
</evidence>
<evidence type="ECO:0000256" key="2">
    <source>
        <dbReference type="SAM" id="SignalP"/>
    </source>
</evidence>
<proteinExistence type="predicted"/>
<dbReference type="EMBL" id="ABID01000003">
    <property type="protein sequence ID" value="EDQ04555.1"/>
    <property type="molecule type" value="Genomic_DNA"/>
</dbReference>
<dbReference type="Proteomes" id="UP000003257">
    <property type="component" value="Unassembled WGS sequence"/>
</dbReference>
<protein>
    <recommendedName>
        <fullName evidence="5">HupE/UreJ family protein</fullName>
    </recommendedName>
</protein>
<evidence type="ECO:0000313" key="3">
    <source>
        <dbReference type="EMBL" id="EDQ04555.1"/>
    </source>
</evidence>
<feature type="signal peptide" evidence="2">
    <location>
        <begin position="1"/>
        <end position="32"/>
    </location>
</feature>
<evidence type="ECO:0008006" key="5">
    <source>
        <dbReference type="Google" id="ProtNLM"/>
    </source>
</evidence>